<proteinExistence type="predicted"/>
<name>A0ABW2AJ42_9MICO</name>
<dbReference type="RefSeq" id="WP_382403621.1">
    <property type="nucleotide sequence ID" value="NZ_JBHSWH010000001.1"/>
</dbReference>
<evidence type="ECO:0000313" key="2">
    <source>
        <dbReference type="Proteomes" id="UP001596298"/>
    </source>
</evidence>
<dbReference type="InterPro" id="IPR012349">
    <property type="entry name" value="Split_barrel_FMN-bd"/>
</dbReference>
<dbReference type="EMBL" id="JBHSWH010000001">
    <property type="protein sequence ID" value="MFC6706948.1"/>
    <property type="molecule type" value="Genomic_DNA"/>
</dbReference>
<accession>A0ABW2AJ42</accession>
<reference evidence="2" key="1">
    <citation type="journal article" date="2019" name="Int. J. Syst. Evol. Microbiol.">
        <title>The Global Catalogue of Microorganisms (GCM) 10K type strain sequencing project: providing services to taxonomists for standard genome sequencing and annotation.</title>
        <authorList>
            <consortium name="The Broad Institute Genomics Platform"/>
            <consortium name="The Broad Institute Genome Sequencing Center for Infectious Disease"/>
            <person name="Wu L."/>
            <person name="Ma J."/>
        </authorList>
    </citation>
    <scope>NUCLEOTIDE SEQUENCE [LARGE SCALE GENOMIC DNA]</scope>
    <source>
        <strain evidence="2">CCUG 58127</strain>
    </source>
</reference>
<evidence type="ECO:0000313" key="1">
    <source>
        <dbReference type="EMBL" id="MFC6706948.1"/>
    </source>
</evidence>
<dbReference type="Proteomes" id="UP001596298">
    <property type="component" value="Unassembled WGS sequence"/>
</dbReference>
<sequence length="136" mass="15423">MTPGNRRARFIPHLLKHALNRLTTRMATSGFGPFSLIEHTGRTSGRVYRTPVILAGVPQGFVAELSYGDQVDWYRNVIAAGGCTVLHRRQEYQIDSIRECDPQRGREAFPVPARTVLRLLRRNEFRVLHTAGAPRE</sequence>
<dbReference type="Gene3D" id="2.30.110.10">
    <property type="entry name" value="Electron Transport, Fmn-binding Protein, Chain A"/>
    <property type="match status" value="1"/>
</dbReference>
<comment type="caution">
    <text evidence="1">The sequence shown here is derived from an EMBL/GenBank/DDBJ whole genome shotgun (WGS) entry which is preliminary data.</text>
</comment>
<organism evidence="1 2">
    <name type="scientific">Flexivirga alba</name>
    <dbReference type="NCBI Taxonomy" id="702742"/>
    <lineage>
        <taxon>Bacteria</taxon>
        <taxon>Bacillati</taxon>
        <taxon>Actinomycetota</taxon>
        <taxon>Actinomycetes</taxon>
        <taxon>Micrococcales</taxon>
        <taxon>Dermacoccaceae</taxon>
        <taxon>Flexivirga</taxon>
    </lineage>
</organism>
<protein>
    <submittedName>
        <fullName evidence="1">Nitroreductase family deazaflavin-dependent oxidoreductase</fullName>
    </submittedName>
</protein>
<keyword evidence="2" id="KW-1185">Reference proteome</keyword>
<gene>
    <name evidence="1" type="ORF">ACFQDH_17225</name>
</gene>